<reference evidence="3 4" key="1">
    <citation type="submission" date="2016-10" db="EMBL/GenBank/DDBJ databases">
        <authorList>
            <person name="de Groot N.N."/>
        </authorList>
    </citation>
    <scope>NUCLEOTIDE SEQUENCE [LARGE SCALE GENOMIC DNA]</scope>
    <source>
        <strain evidence="3 4">CPCC 202808</strain>
    </source>
</reference>
<dbReference type="InterPro" id="IPR036291">
    <property type="entry name" value="NAD(P)-bd_dom_sf"/>
</dbReference>
<dbReference type="InterPro" id="IPR050177">
    <property type="entry name" value="Lipid_A_modif_metabolic_enz"/>
</dbReference>
<evidence type="ECO:0000259" key="1">
    <source>
        <dbReference type="Pfam" id="PF01370"/>
    </source>
</evidence>
<evidence type="ECO:0000313" key="2">
    <source>
        <dbReference type="EMBL" id="NYH82975.1"/>
    </source>
</evidence>
<dbReference type="PANTHER" id="PTHR43245">
    <property type="entry name" value="BIFUNCTIONAL POLYMYXIN RESISTANCE PROTEIN ARNA"/>
    <property type="match status" value="1"/>
</dbReference>
<proteinExistence type="predicted"/>
<dbReference type="STRING" id="504797.SAMN05421678_10782"/>
<dbReference type="InterPro" id="IPR001509">
    <property type="entry name" value="Epimerase_deHydtase"/>
</dbReference>
<protein>
    <submittedName>
        <fullName evidence="3">Nucleoside-diphosphate-sugar epimerase</fullName>
    </submittedName>
</protein>
<dbReference type="PANTHER" id="PTHR43245:SF23">
    <property type="entry name" value="NAD(P)-BINDING DOMAIN-CONTAINING PROTEIN"/>
    <property type="match status" value="1"/>
</dbReference>
<evidence type="ECO:0000313" key="5">
    <source>
        <dbReference type="Proteomes" id="UP000533017"/>
    </source>
</evidence>
<organism evidence="3 4">
    <name type="scientific">Actinopolymorpha cephalotaxi</name>
    <dbReference type="NCBI Taxonomy" id="504797"/>
    <lineage>
        <taxon>Bacteria</taxon>
        <taxon>Bacillati</taxon>
        <taxon>Actinomycetota</taxon>
        <taxon>Actinomycetes</taxon>
        <taxon>Propionibacteriales</taxon>
        <taxon>Actinopolymorphaceae</taxon>
        <taxon>Actinopolymorpha</taxon>
    </lineage>
</organism>
<dbReference type="SUPFAM" id="SSF51735">
    <property type="entry name" value="NAD(P)-binding Rossmann-fold domains"/>
    <property type="match status" value="1"/>
</dbReference>
<dbReference type="Proteomes" id="UP000199052">
    <property type="component" value="Unassembled WGS sequence"/>
</dbReference>
<reference evidence="2 5" key="2">
    <citation type="submission" date="2020-07" db="EMBL/GenBank/DDBJ databases">
        <title>Sequencing the genomes of 1000 actinobacteria strains.</title>
        <authorList>
            <person name="Klenk H.-P."/>
        </authorList>
    </citation>
    <scope>NUCLEOTIDE SEQUENCE [LARGE SCALE GENOMIC DNA]</scope>
    <source>
        <strain evidence="2 5">DSM 45117</strain>
    </source>
</reference>
<accession>A0A1I2T8I2</accession>
<name>A0A1I2T8I2_9ACTN</name>
<dbReference type="Proteomes" id="UP000533017">
    <property type="component" value="Unassembled WGS sequence"/>
</dbReference>
<feature type="domain" description="NAD-dependent epimerase/dehydratase" evidence="1">
    <location>
        <begin position="4"/>
        <end position="238"/>
    </location>
</feature>
<dbReference type="EMBL" id="FOOI01000007">
    <property type="protein sequence ID" value="SFG61293.1"/>
    <property type="molecule type" value="Genomic_DNA"/>
</dbReference>
<evidence type="ECO:0000313" key="4">
    <source>
        <dbReference type="Proteomes" id="UP000199052"/>
    </source>
</evidence>
<dbReference type="OrthoDB" id="9795501at2"/>
<dbReference type="CDD" id="cd08946">
    <property type="entry name" value="SDR_e"/>
    <property type="match status" value="1"/>
</dbReference>
<sequence length="341" mass="37862">MPSVLITGGAGYIGAVLAEMLLEEGHRVVVLDRLFFGPEPLASLQQQGNIEVVKGDVRSPEPRMFDGIDAVVHLAAISNDPACDLDPQISQTVNVDGTLQTAKLAKGAGVPRFIFASSCSIYGDGHGEILDEDSPKRPTSLYARTKVEAESRLAELEDSDFSVTALRNATAYGLSPRMRFDLVINIMTLHAYTRRRIYVLGQGKQWRPLVHVRDIARAFMSVMSAPRDLVAGQAFNVGSSTQNFEVIRIAQMIRDVVPHTEVEVVPDDPDKRNYHVNFDKIERVLGWKPEKSPYEGIVEIKQALERGKVDGTIQTRTVDYYRYLLEAEAVLREVSYEGAVF</sequence>
<dbReference type="Gene3D" id="3.40.50.720">
    <property type="entry name" value="NAD(P)-binding Rossmann-like Domain"/>
    <property type="match status" value="1"/>
</dbReference>
<dbReference type="EMBL" id="JACBZA010000001">
    <property type="protein sequence ID" value="NYH82975.1"/>
    <property type="molecule type" value="Genomic_DNA"/>
</dbReference>
<dbReference type="RefSeq" id="WP_092883605.1">
    <property type="nucleotide sequence ID" value="NZ_FOOI01000007.1"/>
</dbReference>
<keyword evidence="5" id="KW-1185">Reference proteome</keyword>
<gene>
    <name evidence="2" type="ORF">FHR37_001826</name>
    <name evidence="3" type="ORF">SAMN05421678_10782</name>
</gene>
<evidence type="ECO:0000313" key="3">
    <source>
        <dbReference type="EMBL" id="SFG61293.1"/>
    </source>
</evidence>
<dbReference type="Pfam" id="PF01370">
    <property type="entry name" value="Epimerase"/>
    <property type="match status" value="1"/>
</dbReference>
<dbReference type="AlphaFoldDB" id="A0A1I2T8I2"/>